<dbReference type="EMBL" id="QZKI01000129">
    <property type="protein sequence ID" value="RJP65265.1"/>
    <property type="molecule type" value="Genomic_DNA"/>
</dbReference>
<dbReference type="Proteomes" id="UP000285961">
    <property type="component" value="Unassembled WGS sequence"/>
</dbReference>
<feature type="transmembrane region" description="Helical" evidence="1">
    <location>
        <begin position="6"/>
        <end position="26"/>
    </location>
</feature>
<accession>A0A419EPW8</accession>
<evidence type="ECO:0000313" key="2">
    <source>
        <dbReference type="EMBL" id="RJP65265.1"/>
    </source>
</evidence>
<name>A0A419EPW8_9BACT</name>
<dbReference type="SUPFAM" id="SSF48452">
    <property type="entry name" value="TPR-like"/>
    <property type="match status" value="1"/>
</dbReference>
<feature type="transmembrane region" description="Helical" evidence="1">
    <location>
        <begin position="38"/>
        <end position="59"/>
    </location>
</feature>
<keyword evidence="1" id="KW-0472">Membrane</keyword>
<organism evidence="2 3">
    <name type="scientific">Candidatus Abyssobacteria bacterium SURF_17</name>
    <dbReference type="NCBI Taxonomy" id="2093361"/>
    <lineage>
        <taxon>Bacteria</taxon>
        <taxon>Pseudomonadati</taxon>
        <taxon>Candidatus Hydrogenedentota</taxon>
        <taxon>Candidatus Abyssobacteria</taxon>
    </lineage>
</organism>
<feature type="transmembrane region" description="Helical" evidence="1">
    <location>
        <begin position="65"/>
        <end position="87"/>
    </location>
</feature>
<gene>
    <name evidence="2" type="ORF">C4532_17875</name>
</gene>
<evidence type="ECO:0008006" key="4">
    <source>
        <dbReference type="Google" id="ProtNLM"/>
    </source>
</evidence>
<protein>
    <recommendedName>
        <fullName evidence="4">Tetratricopeptide repeat protein</fullName>
    </recommendedName>
</protein>
<keyword evidence="1" id="KW-0812">Transmembrane</keyword>
<proteinExistence type="predicted"/>
<dbReference type="InterPro" id="IPR011990">
    <property type="entry name" value="TPR-like_helical_dom_sf"/>
</dbReference>
<reference evidence="2 3" key="1">
    <citation type="journal article" date="2017" name="ISME J.">
        <title>Energy and carbon metabolisms in a deep terrestrial subsurface fluid microbial community.</title>
        <authorList>
            <person name="Momper L."/>
            <person name="Jungbluth S.P."/>
            <person name="Lee M.D."/>
            <person name="Amend J.P."/>
        </authorList>
    </citation>
    <scope>NUCLEOTIDE SEQUENCE [LARGE SCALE GENOMIC DNA]</scope>
    <source>
        <strain evidence="2">SURF_17</strain>
    </source>
</reference>
<dbReference type="Gene3D" id="1.25.40.10">
    <property type="entry name" value="Tetratricopeptide repeat domain"/>
    <property type="match status" value="1"/>
</dbReference>
<comment type="caution">
    <text evidence="2">The sequence shown here is derived from an EMBL/GenBank/DDBJ whole genome shotgun (WGS) entry which is preliminary data.</text>
</comment>
<sequence length="224" mass="25258">MSTFLIGNLLFVTLLVLTGVSIYLAYSGYIPGRTHLGWAYFGFVLTVYFAFAYLCFRSIHDPFALFGSVLLMSLLLATQGPFVLELISQSIMPDPSKGLKLIKVYTEAERKAAQDDLPGAIAEYEKVIAEDPDDMTARFRLAELCYENEEYRKAAMSYEAILTRASRLDVHQHCSALTRLSEIYATHLNDIKGARKHVKTIIEKYPGTKYAGYAMERLDKLEEA</sequence>
<evidence type="ECO:0000256" key="1">
    <source>
        <dbReference type="SAM" id="Phobius"/>
    </source>
</evidence>
<evidence type="ECO:0000313" key="3">
    <source>
        <dbReference type="Proteomes" id="UP000285961"/>
    </source>
</evidence>
<dbReference type="AlphaFoldDB" id="A0A419EPW8"/>
<dbReference type="Pfam" id="PF14559">
    <property type="entry name" value="TPR_19"/>
    <property type="match status" value="1"/>
</dbReference>
<keyword evidence="1" id="KW-1133">Transmembrane helix</keyword>